<dbReference type="GO" id="GO:0043565">
    <property type="term" value="F:sequence-specific DNA binding"/>
    <property type="evidence" value="ECO:0007669"/>
    <property type="project" value="InterPro"/>
</dbReference>
<dbReference type="RefSeq" id="WP_184283515.1">
    <property type="nucleotide sequence ID" value="NZ_BAAAPG010000001.1"/>
</dbReference>
<sequence length="263" mass="28829">MVDRVVDVGRGVLYPSRMPRFHRLTPPQDAAKLVAWFWVPEWDIEPGRTSRQHVVAYPALNLVVQVDGVELVGPTTTATHRDLSGRGWAVGALLHPAAAATLAADPGALRDSSRTLDALDLHDGVLRAMESGGEGYRERAADAFSRWLIRRVGEIGPEARQANAMSEMLMGDDAVTRPEEAAARLAMSVRTLQRLCHRYVGLPPAAMIRRRRLQEAAQRIRDDPDASLSVIAAELGYVDQAHLTNDFRAVLGVTPRDYRTGAG</sequence>
<dbReference type="PROSITE" id="PS01124">
    <property type="entry name" value="HTH_ARAC_FAMILY_2"/>
    <property type="match status" value="1"/>
</dbReference>
<evidence type="ECO:0000256" key="1">
    <source>
        <dbReference type="ARBA" id="ARBA00023015"/>
    </source>
</evidence>
<dbReference type="Pfam" id="PF20240">
    <property type="entry name" value="DUF6597"/>
    <property type="match status" value="1"/>
</dbReference>
<dbReference type="InterPro" id="IPR050204">
    <property type="entry name" value="AraC_XylS_family_regulators"/>
</dbReference>
<reference evidence="5 6" key="1">
    <citation type="submission" date="2020-08" db="EMBL/GenBank/DDBJ databases">
        <title>Sequencing the genomes of 1000 actinobacteria strains.</title>
        <authorList>
            <person name="Klenk H.-P."/>
        </authorList>
    </citation>
    <scope>NUCLEOTIDE SEQUENCE [LARGE SCALE GENOMIC DNA]</scope>
    <source>
        <strain evidence="5 6">DSM 24823</strain>
    </source>
</reference>
<dbReference type="Gene3D" id="1.10.10.60">
    <property type="entry name" value="Homeodomain-like"/>
    <property type="match status" value="1"/>
</dbReference>
<protein>
    <submittedName>
        <fullName evidence="5">AraC-like DNA-binding protein</fullName>
    </submittedName>
</protein>
<dbReference type="InterPro" id="IPR018062">
    <property type="entry name" value="HTH_AraC-typ_CS"/>
</dbReference>
<evidence type="ECO:0000256" key="2">
    <source>
        <dbReference type="ARBA" id="ARBA00023125"/>
    </source>
</evidence>
<dbReference type="InterPro" id="IPR046532">
    <property type="entry name" value="DUF6597"/>
</dbReference>
<evidence type="ECO:0000313" key="5">
    <source>
        <dbReference type="EMBL" id="MBB5743582.1"/>
    </source>
</evidence>
<keyword evidence="2 5" id="KW-0238">DNA-binding</keyword>
<gene>
    <name evidence="5" type="ORF">HD600_002079</name>
</gene>
<dbReference type="SUPFAM" id="SSF46689">
    <property type="entry name" value="Homeodomain-like"/>
    <property type="match status" value="1"/>
</dbReference>
<evidence type="ECO:0000313" key="6">
    <source>
        <dbReference type="Proteomes" id="UP000517712"/>
    </source>
</evidence>
<dbReference type="InterPro" id="IPR009057">
    <property type="entry name" value="Homeodomain-like_sf"/>
</dbReference>
<dbReference type="InterPro" id="IPR018060">
    <property type="entry name" value="HTH_AraC"/>
</dbReference>
<accession>A0A7W9CE26</accession>
<dbReference type="SMART" id="SM00342">
    <property type="entry name" value="HTH_ARAC"/>
    <property type="match status" value="1"/>
</dbReference>
<evidence type="ECO:0000256" key="3">
    <source>
        <dbReference type="ARBA" id="ARBA00023163"/>
    </source>
</evidence>
<dbReference type="AlphaFoldDB" id="A0A7W9CE26"/>
<dbReference type="Pfam" id="PF12833">
    <property type="entry name" value="HTH_18"/>
    <property type="match status" value="1"/>
</dbReference>
<organism evidence="5 6">
    <name type="scientific">Microbacterium ginsengiterrae</name>
    <dbReference type="NCBI Taxonomy" id="546115"/>
    <lineage>
        <taxon>Bacteria</taxon>
        <taxon>Bacillati</taxon>
        <taxon>Actinomycetota</taxon>
        <taxon>Actinomycetes</taxon>
        <taxon>Micrococcales</taxon>
        <taxon>Microbacteriaceae</taxon>
        <taxon>Microbacterium</taxon>
    </lineage>
</organism>
<dbReference type="EMBL" id="JACHMU010000001">
    <property type="protein sequence ID" value="MBB5743582.1"/>
    <property type="molecule type" value="Genomic_DNA"/>
</dbReference>
<comment type="caution">
    <text evidence="5">The sequence shown here is derived from an EMBL/GenBank/DDBJ whole genome shotgun (WGS) entry which is preliminary data.</text>
</comment>
<feature type="domain" description="HTH araC/xylS-type" evidence="4">
    <location>
        <begin position="179"/>
        <end position="261"/>
    </location>
</feature>
<evidence type="ECO:0000259" key="4">
    <source>
        <dbReference type="PROSITE" id="PS01124"/>
    </source>
</evidence>
<proteinExistence type="predicted"/>
<dbReference type="Proteomes" id="UP000517712">
    <property type="component" value="Unassembled WGS sequence"/>
</dbReference>
<name>A0A7W9CE26_9MICO</name>
<keyword evidence="1" id="KW-0805">Transcription regulation</keyword>
<dbReference type="PROSITE" id="PS00041">
    <property type="entry name" value="HTH_ARAC_FAMILY_1"/>
    <property type="match status" value="1"/>
</dbReference>
<keyword evidence="6" id="KW-1185">Reference proteome</keyword>
<dbReference type="PANTHER" id="PTHR46796">
    <property type="entry name" value="HTH-TYPE TRANSCRIPTIONAL ACTIVATOR RHAS-RELATED"/>
    <property type="match status" value="1"/>
</dbReference>
<dbReference type="GO" id="GO:0003700">
    <property type="term" value="F:DNA-binding transcription factor activity"/>
    <property type="evidence" value="ECO:0007669"/>
    <property type="project" value="InterPro"/>
</dbReference>
<keyword evidence="3" id="KW-0804">Transcription</keyword>